<evidence type="ECO:0000313" key="2">
    <source>
        <dbReference type="EMBL" id="KAJ8893841.1"/>
    </source>
</evidence>
<evidence type="ECO:0000313" key="3">
    <source>
        <dbReference type="Proteomes" id="UP001159363"/>
    </source>
</evidence>
<reference evidence="2 3" key="1">
    <citation type="submission" date="2023-02" db="EMBL/GenBank/DDBJ databases">
        <title>LHISI_Scaffold_Assembly.</title>
        <authorList>
            <person name="Stuart O.P."/>
            <person name="Cleave R."/>
            <person name="Magrath M.J.L."/>
            <person name="Mikheyev A.S."/>
        </authorList>
    </citation>
    <scope>NUCLEOTIDE SEQUENCE [LARGE SCALE GENOMIC DNA]</scope>
    <source>
        <strain evidence="2">Daus_M_001</strain>
        <tissue evidence="2">Leg muscle</tissue>
    </source>
</reference>
<evidence type="ECO:0000256" key="1">
    <source>
        <dbReference type="SAM" id="MobiDB-lite"/>
    </source>
</evidence>
<name>A0ABQ9IC01_9NEOP</name>
<comment type="caution">
    <text evidence="2">The sequence shown here is derived from an EMBL/GenBank/DDBJ whole genome shotgun (WGS) entry which is preliminary data.</text>
</comment>
<gene>
    <name evidence="2" type="ORF">PR048_006442</name>
</gene>
<feature type="compositionally biased region" description="Basic residues" evidence="1">
    <location>
        <begin position="289"/>
        <end position="301"/>
    </location>
</feature>
<proteinExistence type="predicted"/>
<dbReference type="EMBL" id="JARBHB010000002">
    <property type="protein sequence ID" value="KAJ8893841.1"/>
    <property type="molecule type" value="Genomic_DNA"/>
</dbReference>
<accession>A0ABQ9IC01</accession>
<sequence length="406" mass="45417">MQPNMALSDFRLFGPLKKHLSATHHDTASNTGCRLILCWHRYIGVTLEQMYGKAWRLCCKLVANYDHVVGKIRVRWFGQREHLENTLRQSTSATFPTCKNSNSDPLVVEVGSPGLVWWVIVMKPFRYSFGSIEVMLRVNKTKLGPSTRCLVYIARHSATYTEPFHRCIDAAAQTPIFTKSLDDPPPPPSAPTDSADIHLLLENSSKNPTARKGTGHRSAEAARPLCCDVTPASILEASATSNLNHRQMDGSNHQAVLAEAGPTTQANEIDSPLYEPHYKRVGQALSTGKTRRSRLSRRRRLDSRTSPSAGGNICRRLNILRLRWLEPHQLVHLARPLRGEVRHPARRSAVIEYSLCFRNVGSVVSLPRLRVLVAPRLRDLALFCRTLVGSRKRQAKGLPTPLQPAS</sequence>
<feature type="region of interest" description="Disordered" evidence="1">
    <location>
        <begin position="279"/>
        <end position="307"/>
    </location>
</feature>
<organism evidence="2 3">
    <name type="scientific">Dryococelus australis</name>
    <dbReference type="NCBI Taxonomy" id="614101"/>
    <lineage>
        <taxon>Eukaryota</taxon>
        <taxon>Metazoa</taxon>
        <taxon>Ecdysozoa</taxon>
        <taxon>Arthropoda</taxon>
        <taxon>Hexapoda</taxon>
        <taxon>Insecta</taxon>
        <taxon>Pterygota</taxon>
        <taxon>Neoptera</taxon>
        <taxon>Polyneoptera</taxon>
        <taxon>Phasmatodea</taxon>
        <taxon>Verophasmatodea</taxon>
        <taxon>Anareolatae</taxon>
        <taxon>Phasmatidae</taxon>
        <taxon>Eurycanthinae</taxon>
        <taxon>Dryococelus</taxon>
    </lineage>
</organism>
<keyword evidence="3" id="KW-1185">Reference proteome</keyword>
<protein>
    <submittedName>
        <fullName evidence="2">Uncharacterized protein</fullName>
    </submittedName>
</protein>
<dbReference type="Proteomes" id="UP001159363">
    <property type="component" value="Chromosome 2"/>
</dbReference>